<dbReference type="PANTHER" id="PTHR37984">
    <property type="entry name" value="PROTEIN CBG26694"/>
    <property type="match status" value="1"/>
</dbReference>
<feature type="compositionally biased region" description="Acidic residues" evidence="1">
    <location>
        <begin position="348"/>
        <end position="362"/>
    </location>
</feature>
<protein>
    <submittedName>
        <fullName evidence="3">GIP protein</fullName>
    </submittedName>
</protein>
<dbReference type="Proteomes" id="UP000604046">
    <property type="component" value="Unassembled WGS sequence"/>
</dbReference>
<feature type="region of interest" description="Disordered" evidence="1">
    <location>
        <begin position="319"/>
        <end position="363"/>
    </location>
</feature>
<dbReference type="InterPro" id="IPR050951">
    <property type="entry name" value="Retrovirus_Pol_polyprotein"/>
</dbReference>
<dbReference type="SUPFAM" id="SSF53098">
    <property type="entry name" value="Ribonuclease H-like"/>
    <property type="match status" value="1"/>
</dbReference>
<gene>
    <name evidence="3" type="primary">GIP</name>
    <name evidence="3" type="ORF">SNAT2548_LOCUS18166</name>
</gene>
<dbReference type="PANTHER" id="PTHR37984:SF5">
    <property type="entry name" value="PROTEIN NYNRIN-LIKE"/>
    <property type="match status" value="1"/>
</dbReference>
<keyword evidence="4" id="KW-1185">Reference proteome</keyword>
<dbReference type="InterPro" id="IPR012337">
    <property type="entry name" value="RNaseH-like_sf"/>
</dbReference>
<feature type="compositionally biased region" description="Basic and acidic residues" evidence="1">
    <location>
        <begin position="97"/>
        <end position="106"/>
    </location>
</feature>
<dbReference type="EMBL" id="CAJNDS010002135">
    <property type="protein sequence ID" value="CAE7346231.1"/>
    <property type="molecule type" value="Genomic_DNA"/>
</dbReference>
<evidence type="ECO:0000256" key="1">
    <source>
        <dbReference type="SAM" id="MobiDB-lite"/>
    </source>
</evidence>
<feature type="compositionally biased region" description="Basic and acidic residues" evidence="1">
    <location>
        <begin position="1887"/>
        <end position="1901"/>
    </location>
</feature>
<feature type="compositionally biased region" description="Basic and acidic residues" evidence="1">
    <location>
        <begin position="319"/>
        <end position="335"/>
    </location>
</feature>
<dbReference type="InterPro" id="IPR001584">
    <property type="entry name" value="Integrase_cat-core"/>
</dbReference>
<dbReference type="GO" id="GO:0015074">
    <property type="term" value="P:DNA integration"/>
    <property type="evidence" value="ECO:0007669"/>
    <property type="project" value="InterPro"/>
</dbReference>
<feature type="region of interest" description="Disordered" evidence="1">
    <location>
        <begin position="926"/>
        <end position="963"/>
    </location>
</feature>
<feature type="region of interest" description="Disordered" evidence="1">
    <location>
        <begin position="443"/>
        <end position="466"/>
    </location>
</feature>
<dbReference type="Pfam" id="PF07727">
    <property type="entry name" value="RVT_2"/>
    <property type="match status" value="1"/>
</dbReference>
<dbReference type="InterPro" id="IPR013103">
    <property type="entry name" value="RVT_2"/>
</dbReference>
<evidence type="ECO:0000313" key="4">
    <source>
        <dbReference type="Proteomes" id="UP000604046"/>
    </source>
</evidence>
<dbReference type="PROSITE" id="PS50994">
    <property type="entry name" value="INTEGRASE"/>
    <property type="match status" value="1"/>
</dbReference>
<feature type="region of interest" description="Disordered" evidence="1">
    <location>
        <begin position="1869"/>
        <end position="1952"/>
    </location>
</feature>
<dbReference type="InterPro" id="IPR036397">
    <property type="entry name" value="RNaseH_sf"/>
</dbReference>
<feature type="region of interest" description="Disordered" evidence="1">
    <location>
        <begin position="984"/>
        <end position="1011"/>
    </location>
</feature>
<feature type="compositionally biased region" description="Basic residues" evidence="1">
    <location>
        <begin position="1938"/>
        <end position="1952"/>
    </location>
</feature>
<organism evidence="3 4">
    <name type="scientific">Symbiodinium natans</name>
    <dbReference type="NCBI Taxonomy" id="878477"/>
    <lineage>
        <taxon>Eukaryota</taxon>
        <taxon>Sar</taxon>
        <taxon>Alveolata</taxon>
        <taxon>Dinophyceae</taxon>
        <taxon>Suessiales</taxon>
        <taxon>Symbiodiniaceae</taxon>
        <taxon>Symbiodinium</taxon>
    </lineage>
</organism>
<accession>A0A812PSN7</accession>
<feature type="compositionally biased region" description="Basic and acidic residues" evidence="1">
    <location>
        <begin position="1924"/>
        <end position="1936"/>
    </location>
</feature>
<dbReference type="OrthoDB" id="436716at2759"/>
<dbReference type="Gene3D" id="3.30.420.10">
    <property type="entry name" value="Ribonuclease H-like superfamily/Ribonuclease H"/>
    <property type="match status" value="1"/>
</dbReference>
<feature type="domain" description="Integrase catalytic" evidence="2">
    <location>
        <begin position="1556"/>
        <end position="1720"/>
    </location>
</feature>
<comment type="caution">
    <text evidence="3">The sequence shown here is derived from an EMBL/GenBank/DDBJ whole genome shotgun (WGS) entry which is preliminary data.</text>
</comment>
<name>A0A812PSN7_9DINO</name>
<feature type="region of interest" description="Disordered" evidence="1">
    <location>
        <begin position="72"/>
        <end position="133"/>
    </location>
</feature>
<dbReference type="GO" id="GO:0003676">
    <property type="term" value="F:nucleic acid binding"/>
    <property type="evidence" value="ECO:0007669"/>
    <property type="project" value="InterPro"/>
</dbReference>
<evidence type="ECO:0000259" key="2">
    <source>
        <dbReference type="PROSITE" id="PS50994"/>
    </source>
</evidence>
<proteinExistence type="predicted"/>
<feature type="compositionally biased region" description="Low complexity" evidence="1">
    <location>
        <begin position="443"/>
        <end position="456"/>
    </location>
</feature>
<sequence length="2568" mass="287010">MSAVPGGAGESFYESFGKLPRRDVNAGGHDQAEVDSERRQWIWSGSQDRSWWGHSWGSGQWVARDWGRGYDGQERQVSKGETWGTTASLGSGSVDDGGDRDVRRAVPEGWQPQKLGSETGAPRGDLGRGPSEKMVVPSFSGSLEPGSGEDLGATACSYLRQVAAWRRMTRLGKSQQALTLYQADQALTGKAWADAERLDMDRLASDDGIEYYISWVKDRYLDVQVTQVGRSLSDFFRRLKRRGGQSIRDYMSDFDRALARLNECGCVLPDLAAAWVFVDRMELEEGAELNLLASVGNQYNLKALQQAAIVQDRALRKPWEGQGRGDRNNKREWWPKKIQSANMADAPETMEDADDSPGDDGDQAVPEAVAAEYYEAYITHESAKNKYKASLQLRGSDPETMRELAAQKLSAAKSKSFCAGCHRRGHWHKDACCPLNKGKDGGNAASSSTGATTSGTPPGGKGAGPRSSYACHVVHVTWDLENDKGPSTLAAITDTACSKSVAGLPWIEHYITAAEQAGYRPIILECKESFKFGASRVFEASYAMLIGFALGNFEIWLKVAVVKGDVPLLVSRPALGHLGMVLDVERNTATFRALQVADFPLLTTETGHPALPVRPVQANHTLAGAKGWSDEEIRILPRAVQYMVGLQGQGEGSSVWSSMMVFDVEELSSGESVPPLPLPRALDLDKVVDSLQQKHTLLMKTVHVLEKNEILFQSKQLEHGASRPEVVTRQKGLWELTRDELLREAEARRLTIHPRWTVTEIRSVIQEDLAKEGDSETPMPHLNKMNLEELEAAVGAAGIELPSKYNREILMRLLRDNGGMGPQTLMNFGRYQGMMFSHTPHGYRAWAIKEMHSNENASEDLKMYATWCEKEEKKTLSKTRTPEPYIDPETNAKIPYVPEEENSSAWSLVPPFRGYLGTSPKARAGPLNLSEIPHYPLTPPRNLRRPAPSASGSQVGEMEEDMDPEHEIANLERRSEEGGAFQECLEGDGEVPGPAENKTSPNTQEKIKDYDIGEDDDFTRECLVGDHYGPLKTSKDTITEKEVIAKCEEVAKAKLQSKSFEYGDLLEVLRKIPMKGTRRHRDIEGGRGAVAHSLVGGLYSHGSKYGITKRSMDLPWTTRFINACMKSKVNGSWTSFALLKGVQTSVHKDVHNIPGRETITISLGNFSGGELWVHQPELKDSEEAEVVWKRDPTGDGSARLPGVLLSTKENPTSFDPRNYHATEDWDGERWCLSLFCSRGYPQITEELREHLRDLRFPLRGLPAQERSDSISGPTERPRKSTRKLLWQRAKRLASLTTWCTMAASLCTTEILAAPRGVNSVALMELGGWEKTIELGTHDFLTTEPLTYEDVSAKENHPTDMWKELQPATLWIHGVGDDVCPSSVGELARCQTLRGRGVVVEAEQNDNIWNEEWVLEVADLGDMVKDEVRDGRRTLSVNREDNDIFKCSDEAVKEKMEAYLKDKVENAYVVEAGKENTTGVEEGLRGASAISFRDEKNISSEVKTALRRLHQNLGHPDRDDLARHLRMAGAGPEVIQAVKRMSCQVCERNKRGLSAKPASFPTLLEFNQVVALDAFSSYDSTGTRYEFMMALDLGTGFGLASSLQGHSSEAMEATFNEMWCQVFGPPSVLALDLESGLQAGLARFSEWHGTKLRPIAAQAHYQQGAVERHIRLWKEVWAKIVDEHAVIEEDVPMAITSVNTALNTLKRDSGFSPSQAVWGRDPVVPEEVLNGPHGEHLDHVLSKDRRRAKEMSIRSAAKEAYFKCHRDAKFRRALLQRSRVAGPELQVGDHVYMYRKPKNQKTWYWYGPAVIIGREGPNYWTSFGGRCHLVAPEHIRLATGEEIGQGFILRTTKEDLARLLEADFKDEDLFVGTPGEAEGDPELLQSGDPERGPKEPREHPPEGHQPVRKRVRTKGPAPGPGNSEQQERAIPEDEATRMNHVHMAKRAPTRRSREKALEKEIPWSLVPEEQRDQFRQAERKQYDEHLQYRALEPLDVETSREVSAKKGERVLDSRFAYRDKNWSKRRKDPGTEWKPKSRLVISGHRDPDLLSGLSTHAPTISRQGIHLLLQILASNLKKGWTGHAGDVTAAFLSGEELERELYLRQPRSGLGDLHPEQLLRIRKGIFGLVDSPSSWWKKLKKTLKELEIEDENKKRWRVTQCSLDHCIFMVQAINGEGEDGTPILGPPEAYLGVHVDDILLVGEDRLCQLIKQELSSVFPIHEWETGSFDYVGSFIEIGEDQVTLSQSSYVNTRLFTLDIKPGQVDWESADEEQRHDNMSLIGALSWLASQSRPDLQVGVSLSQQCQRQPTVGDLKFTNLLVKRALEHQDQGVVFRSIDLEKAVLLCYHDAGWANCPQSQEDPYYSLTFEEEKQGLIQEGPYAIRERKAKRANSSIASQIGSLFVLANEEILSGSREAGSILDWKSGACDRVCRSTFAAETMACASAIETGEYILKFLESLLRGSLYRKGTTRFKARFLSDCRSLFDHLTREGVPRVPSCKRLAIDLAAIRDDLECFGRLAWIPTGSQMADLLTKPLKSGQWWAQLREGIKLTFREDLPKQCKAVEVSFG</sequence>
<reference evidence="3" key="1">
    <citation type="submission" date="2021-02" db="EMBL/GenBank/DDBJ databases">
        <authorList>
            <person name="Dougan E. K."/>
            <person name="Rhodes N."/>
            <person name="Thang M."/>
            <person name="Chan C."/>
        </authorList>
    </citation>
    <scope>NUCLEOTIDE SEQUENCE</scope>
</reference>
<evidence type="ECO:0000313" key="3">
    <source>
        <dbReference type="EMBL" id="CAE7346231.1"/>
    </source>
</evidence>